<evidence type="ECO:0000256" key="12">
    <source>
        <dbReference type="PIRNR" id="PIRNR006250"/>
    </source>
</evidence>
<dbReference type="Proteomes" id="UP001164286">
    <property type="component" value="Unassembled WGS sequence"/>
</dbReference>
<name>A0AA38H8N3_9TREE</name>
<dbReference type="PANTHER" id="PTHR32179">
    <property type="entry name" value="NICOTINATE-NUCLEOTIDE PYROPHOSPHORYLASE [CARBOXYLATING]"/>
    <property type="match status" value="1"/>
</dbReference>
<evidence type="ECO:0000259" key="13">
    <source>
        <dbReference type="Pfam" id="PF01729"/>
    </source>
</evidence>
<evidence type="ECO:0000256" key="3">
    <source>
        <dbReference type="ARBA" id="ARBA00009400"/>
    </source>
</evidence>
<gene>
    <name evidence="15" type="ORF">MKK02DRAFT_34369</name>
</gene>
<dbReference type="InterPro" id="IPR022412">
    <property type="entry name" value="Quinolinate_PRibosylTrfase_N"/>
</dbReference>
<dbReference type="Gene3D" id="3.90.1170.20">
    <property type="entry name" value="Quinolinate phosphoribosyl transferase, N-terminal domain"/>
    <property type="match status" value="1"/>
</dbReference>
<proteinExistence type="inferred from homology"/>
<evidence type="ECO:0000256" key="7">
    <source>
        <dbReference type="ARBA" id="ARBA00022642"/>
    </source>
</evidence>
<comment type="catalytic activity">
    <reaction evidence="11 12">
        <text>nicotinate beta-D-ribonucleotide + CO2 + diphosphate = quinolinate + 5-phospho-alpha-D-ribose 1-diphosphate + 2 H(+)</text>
        <dbReference type="Rhea" id="RHEA:12733"/>
        <dbReference type="ChEBI" id="CHEBI:15378"/>
        <dbReference type="ChEBI" id="CHEBI:16526"/>
        <dbReference type="ChEBI" id="CHEBI:29959"/>
        <dbReference type="ChEBI" id="CHEBI:33019"/>
        <dbReference type="ChEBI" id="CHEBI:57502"/>
        <dbReference type="ChEBI" id="CHEBI:58017"/>
        <dbReference type="EC" id="2.4.2.19"/>
    </reaction>
</comment>
<keyword evidence="9 12" id="KW-0808">Transferase</keyword>
<dbReference type="Pfam" id="PF01729">
    <property type="entry name" value="QRPTase_C"/>
    <property type="match status" value="1"/>
</dbReference>
<evidence type="ECO:0000256" key="11">
    <source>
        <dbReference type="ARBA" id="ARBA00047445"/>
    </source>
</evidence>
<dbReference type="InterPro" id="IPR036068">
    <property type="entry name" value="Nicotinate_pribotase-like_C"/>
</dbReference>
<dbReference type="SUPFAM" id="SSF51690">
    <property type="entry name" value="Nicotinate/Quinolinate PRTase C-terminal domain-like"/>
    <property type="match status" value="1"/>
</dbReference>
<evidence type="ECO:0000256" key="8">
    <source>
        <dbReference type="ARBA" id="ARBA00022676"/>
    </source>
</evidence>
<comment type="subunit">
    <text evidence="4 12">Hexamer formed by 3 homodimers.</text>
</comment>
<evidence type="ECO:0000256" key="6">
    <source>
        <dbReference type="ARBA" id="ARBA00020990"/>
    </source>
</evidence>
<evidence type="ECO:0000256" key="2">
    <source>
        <dbReference type="ARBA" id="ARBA00004893"/>
    </source>
</evidence>
<dbReference type="GO" id="GO:0009435">
    <property type="term" value="P:NAD+ biosynthetic process"/>
    <property type="evidence" value="ECO:0007669"/>
    <property type="project" value="InterPro"/>
</dbReference>
<dbReference type="InterPro" id="IPR027277">
    <property type="entry name" value="NadC/ModD"/>
</dbReference>
<comment type="pathway">
    <text evidence="2 12">Cofactor biosynthesis; NAD(+) biosynthesis; nicotinate D-ribonucleotide from quinolinate: step 1/1.</text>
</comment>
<keyword evidence="8 12" id="KW-0328">Glycosyltransferase</keyword>
<comment type="similarity">
    <text evidence="3 12">Belongs to the NadC/ModD family.</text>
</comment>
<feature type="domain" description="Quinolinate phosphoribosyl transferase N-terminal" evidence="14">
    <location>
        <begin position="43"/>
        <end position="119"/>
    </location>
</feature>
<reference evidence="15" key="1">
    <citation type="journal article" date="2022" name="G3 (Bethesda)">
        <title>High quality genome of the basidiomycete yeast Dioszegia hungarica PDD-24b-2 isolated from cloud water.</title>
        <authorList>
            <person name="Jarrige D."/>
            <person name="Haridas S."/>
            <person name="Bleykasten-Grosshans C."/>
            <person name="Joly M."/>
            <person name="Nadalig T."/>
            <person name="Sancelme M."/>
            <person name="Vuilleumier S."/>
            <person name="Grigoriev I.V."/>
            <person name="Amato P."/>
            <person name="Bringel F."/>
        </authorList>
    </citation>
    <scope>NUCLEOTIDE SEQUENCE</scope>
    <source>
        <strain evidence="15">PDD-24b-2</strain>
    </source>
</reference>
<comment type="caution">
    <text evidence="15">The sequence shown here is derived from an EMBL/GenBank/DDBJ whole genome shotgun (WGS) entry which is preliminary data.</text>
</comment>
<organism evidence="15 16">
    <name type="scientific">Dioszegia hungarica</name>
    <dbReference type="NCBI Taxonomy" id="4972"/>
    <lineage>
        <taxon>Eukaryota</taxon>
        <taxon>Fungi</taxon>
        <taxon>Dikarya</taxon>
        <taxon>Basidiomycota</taxon>
        <taxon>Agaricomycotina</taxon>
        <taxon>Tremellomycetes</taxon>
        <taxon>Tremellales</taxon>
        <taxon>Bulleribasidiaceae</taxon>
        <taxon>Dioszegia</taxon>
    </lineage>
</organism>
<evidence type="ECO:0000256" key="10">
    <source>
        <dbReference type="ARBA" id="ARBA00033102"/>
    </source>
</evidence>
<dbReference type="InterPro" id="IPR013785">
    <property type="entry name" value="Aldolase_TIM"/>
</dbReference>
<dbReference type="SUPFAM" id="SSF54675">
    <property type="entry name" value="Nicotinate/Quinolinate PRTase N-terminal domain-like"/>
    <property type="match status" value="1"/>
</dbReference>
<evidence type="ECO:0000256" key="1">
    <source>
        <dbReference type="ARBA" id="ARBA00003237"/>
    </source>
</evidence>
<dbReference type="RefSeq" id="XP_052944731.1">
    <property type="nucleotide sequence ID" value="XM_053088922.1"/>
</dbReference>
<dbReference type="GO" id="GO:0005737">
    <property type="term" value="C:cytoplasm"/>
    <property type="evidence" value="ECO:0007669"/>
    <property type="project" value="TreeGrafter"/>
</dbReference>
<protein>
    <recommendedName>
        <fullName evidence="6 12">Nicotinate-nucleotide pyrophosphorylase [carboxylating]</fullName>
        <ecNumber evidence="5 12">2.4.2.19</ecNumber>
    </recommendedName>
    <alternativeName>
        <fullName evidence="10 12">Quinolinate phosphoribosyltransferase [decarboxylating]</fullName>
    </alternativeName>
</protein>
<dbReference type="Gene3D" id="3.20.20.70">
    <property type="entry name" value="Aldolase class I"/>
    <property type="match status" value="1"/>
</dbReference>
<dbReference type="InterPro" id="IPR037128">
    <property type="entry name" value="Quinolinate_PRibosylTase_N_sf"/>
</dbReference>
<dbReference type="FunFam" id="3.20.20.70:FF:000090">
    <property type="entry name" value="Nicotinate-nucleotide pyrophosphorylase [carboxylating]"/>
    <property type="match status" value="1"/>
</dbReference>
<dbReference type="Pfam" id="PF02749">
    <property type="entry name" value="QRPTase_N"/>
    <property type="match status" value="1"/>
</dbReference>
<dbReference type="CDD" id="cd01572">
    <property type="entry name" value="QPRTase"/>
    <property type="match status" value="1"/>
</dbReference>
<keyword evidence="7 12" id="KW-0662">Pyridine nucleotide biosynthesis</keyword>
<dbReference type="GeneID" id="77728127"/>
<evidence type="ECO:0000313" key="16">
    <source>
        <dbReference type="Proteomes" id="UP001164286"/>
    </source>
</evidence>
<dbReference type="EC" id="2.4.2.19" evidence="5 12"/>
<feature type="domain" description="Quinolinate phosphoribosyl transferase C-terminal" evidence="13">
    <location>
        <begin position="121"/>
        <end position="294"/>
    </location>
</feature>
<dbReference type="EMBL" id="JAKWFO010000006">
    <property type="protein sequence ID" value="KAI9634954.1"/>
    <property type="molecule type" value="Genomic_DNA"/>
</dbReference>
<dbReference type="PIRSF" id="PIRSF006250">
    <property type="entry name" value="NadC_ModD"/>
    <property type="match status" value="1"/>
</dbReference>
<dbReference type="InterPro" id="IPR002638">
    <property type="entry name" value="Quinolinate_PRibosylTrfase_C"/>
</dbReference>
<dbReference type="GO" id="GO:0004514">
    <property type="term" value="F:nicotinate-nucleotide diphosphorylase (carboxylating) activity"/>
    <property type="evidence" value="ECO:0007669"/>
    <property type="project" value="UniProtKB-EC"/>
</dbReference>
<keyword evidence="16" id="KW-1185">Reference proteome</keyword>
<comment type="function">
    <text evidence="1 12">Involved in the catabolism of quinolinic acid (QA).</text>
</comment>
<dbReference type="AlphaFoldDB" id="A0AA38H8N3"/>
<evidence type="ECO:0000256" key="9">
    <source>
        <dbReference type="ARBA" id="ARBA00022679"/>
    </source>
</evidence>
<evidence type="ECO:0000256" key="5">
    <source>
        <dbReference type="ARBA" id="ARBA00011944"/>
    </source>
</evidence>
<evidence type="ECO:0000313" key="15">
    <source>
        <dbReference type="EMBL" id="KAI9634954.1"/>
    </source>
</evidence>
<dbReference type="PANTHER" id="PTHR32179:SF3">
    <property type="entry name" value="NICOTINATE-NUCLEOTIDE PYROPHOSPHORYLASE [CARBOXYLATING]"/>
    <property type="match status" value="1"/>
</dbReference>
<dbReference type="GO" id="GO:0034213">
    <property type="term" value="P:quinolinate catabolic process"/>
    <property type="evidence" value="ECO:0007669"/>
    <property type="project" value="TreeGrafter"/>
</dbReference>
<evidence type="ECO:0000259" key="14">
    <source>
        <dbReference type="Pfam" id="PF02749"/>
    </source>
</evidence>
<sequence>MAAASLAPGQNLAHILPPSWREDIPRWFAEDTPSFDWAGFVVGEEQQEAVLWGKSGGILAGVPFFEEIMRYVGCEVEWLMAERSVVPSNSKTKVAIVRGKARQLLLGERVALNTLARCSGIATVSRRFRDLAASTGWKGTIAGTRKTTPGFRTVEKYGMMVGGVDPHRHDLSSMVMLKDNHIWASGSITKSIQSVRRVAGHTLLVNVECQSFAEADEAITAGANIVMLDNLVGEELHGSAKQLKEKWAGKRQFLIETSGGITEDGLQGRLSEWVDVLSTSAVHQSCQHVDFSLKIQPKKAAASTAQAQDSAV</sequence>
<accession>A0AA38H8N3</accession>
<dbReference type="NCBIfam" id="TIGR00078">
    <property type="entry name" value="nadC"/>
    <property type="match status" value="1"/>
</dbReference>
<evidence type="ECO:0000256" key="4">
    <source>
        <dbReference type="ARBA" id="ARBA00011218"/>
    </source>
</evidence>
<dbReference type="InterPro" id="IPR004393">
    <property type="entry name" value="NadC"/>
</dbReference>